<accession>G3HM58</accession>
<proteinExistence type="predicted"/>
<keyword evidence="1" id="KW-0732">Signal</keyword>
<dbReference type="InParanoid" id="G3HM58"/>
<dbReference type="EMBL" id="JH000504">
    <property type="protein sequence ID" value="EGV95482.1"/>
    <property type="molecule type" value="Genomic_DNA"/>
</dbReference>
<protein>
    <submittedName>
        <fullName evidence="2">Uncharacterized protein</fullName>
    </submittedName>
</protein>
<name>G3HM58_CRIGR</name>
<dbReference type="AlphaFoldDB" id="G3HM58"/>
<feature type="signal peptide" evidence="1">
    <location>
        <begin position="1"/>
        <end position="16"/>
    </location>
</feature>
<sequence length="59" mass="6578">MVWILVKVSLPSSGFWLPLQLQLGGDSEPKQLLRQWRGAQWPLLVNLIYAKGPGHLGLA</sequence>
<organism evidence="2 3">
    <name type="scientific">Cricetulus griseus</name>
    <name type="common">Chinese hamster</name>
    <name type="synonym">Cricetulus barabensis griseus</name>
    <dbReference type="NCBI Taxonomy" id="10029"/>
    <lineage>
        <taxon>Eukaryota</taxon>
        <taxon>Metazoa</taxon>
        <taxon>Chordata</taxon>
        <taxon>Craniata</taxon>
        <taxon>Vertebrata</taxon>
        <taxon>Euteleostomi</taxon>
        <taxon>Mammalia</taxon>
        <taxon>Eutheria</taxon>
        <taxon>Euarchontoglires</taxon>
        <taxon>Glires</taxon>
        <taxon>Rodentia</taxon>
        <taxon>Myomorpha</taxon>
        <taxon>Muroidea</taxon>
        <taxon>Cricetidae</taxon>
        <taxon>Cricetinae</taxon>
        <taxon>Cricetulus</taxon>
    </lineage>
</organism>
<reference evidence="3" key="1">
    <citation type="journal article" date="2011" name="Nat. Biotechnol.">
        <title>The genomic sequence of the Chinese hamster ovary (CHO)-K1 cell line.</title>
        <authorList>
            <person name="Xu X."/>
            <person name="Nagarajan H."/>
            <person name="Lewis N.E."/>
            <person name="Pan S."/>
            <person name="Cai Z."/>
            <person name="Liu X."/>
            <person name="Chen W."/>
            <person name="Xie M."/>
            <person name="Wang W."/>
            <person name="Hammond S."/>
            <person name="Andersen M.R."/>
            <person name="Neff N."/>
            <person name="Passarelli B."/>
            <person name="Koh W."/>
            <person name="Fan H.C."/>
            <person name="Wang J."/>
            <person name="Gui Y."/>
            <person name="Lee K.H."/>
            <person name="Betenbaugh M.J."/>
            <person name="Quake S.R."/>
            <person name="Famili I."/>
            <person name="Palsson B.O."/>
            <person name="Wang J."/>
        </authorList>
    </citation>
    <scope>NUCLEOTIDE SEQUENCE [LARGE SCALE GENOMIC DNA]</scope>
    <source>
        <strain evidence="3">CHO K1 cell line</strain>
    </source>
</reference>
<feature type="chain" id="PRO_5003444477" evidence="1">
    <location>
        <begin position="17"/>
        <end position="59"/>
    </location>
</feature>
<dbReference type="Proteomes" id="UP000001075">
    <property type="component" value="Unassembled WGS sequence"/>
</dbReference>
<evidence type="ECO:0000256" key="1">
    <source>
        <dbReference type="SAM" id="SignalP"/>
    </source>
</evidence>
<evidence type="ECO:0000313" key="2">
    <source>
        <dbReference type="EMBL" id="EGV95482.1"/>
    </source>
</evidence>
<gene>
    <name evidence="2" type="ORF">I79_011806</name>
</gene>
<evidence type="ECO:0000313" key="3">
    <source>
        <dbReference type="Proteomes" id="UP000001075"/>
    </source>
</evidence>